<evidence type="ECO:0000256" key="3">
    <source>
        <dbReference type="ARBA" id="ARBA00023125"/>
    </source>
</evidence>
<dbReference type="PROSITE" id="PS50931">
    <property type="entry name" value="HTH_LYSR"/>
    <property type="match status" value="1"/>
</dbReference>
<dbReference type="InterPro" id="IPR036390">
    <property type="entry name" value="WH_DNA-bd_sf"/>
</dbReference>
<dbReference type="PANTHER" id="PTHR30346">
    <property type="entry name" value="TRANSCRIPTIONAL DUAL REGULATOR HCAR-RELATED"/>
    <property type="match status" value="1"/>
</dbReference>
<dbReference type="OrthoDB" id="4131546at2"/>
<keyword evidence="3" id="KW-0238">DNA-binding</keyword>
<dbReference type="Gene3D" id="1.10.10.10">
    <property type="entry name" value="Winged helix-like DNA-binding domain superfamily/Winged helix DNA-binding domain"/>
    <property type="match status" value="1"/>
</dbReference>
<dbReference type="SUPFAM" id="SSF53850">
    <property type="entry name" value="Periplasmic binding protein-like II"/>
    <property type="match status" value="1"/>
</dbReference>
<keyword evidence="2" id="KW-0805">Transcription regulation</keyword>
<dbReference type="GO" id="GO:0003700">
    <property type="term" value="F:DNA-binding transcription factor activity"/>
    <property type="evidence" value="ECO:0007669"/>
    <property type="project" value="InterPro"/>
</dbReference>
<dbReference type="GO" id="GO:0032993">
    <property type="term" value="C:protein-DNA complex"/>
    <property type="evidence" value="ECO:0007669"/>
    <property type="project" value="TreeGrafter"/>
</dbReference>
<evidence type="ECO:0000256" key="4">
    <source>
        <dbReference type="ARBA" id="ARBA00023163"/>
    </source>
</evidence>
<dbReference type="FunFam" id="1.10.10.10:FF:000001">
    <property type="entry name" value="LysR family transcriptional regulator"/>
    <property type="match status" value="1"/>
</dbReference>
<dbReference type="SUPFAM" id="SSF46785">
    <property type="entry name" value="Winged helix' DNA-binding domain"/>
    <property type="match status" value="1"/>
</dbReference>
<evidence type="ECO:0000256" key="2">
    <source>
        <dbReference type="ARBA" id="ARBA00023015"/>
    </source>
</evidence>
<evidence type="ECO:0000313" key="7">
    <source>
        <dbReference type="Proteomes" id="UP000272400"/>
    </source>
</evidence>
<dbReference type="Pfam" id="PF03466">
    <property type="entry name" value="LysR_substrate"/>
    <property type="match status" value="1"/>
</dbReference>
<dbReference type="Gene3D" id="3.40.190.10">
    <property type="entry name" value="Periplasmic binding protein-like II"/>
    <property type="match status" value="2"/>
</dbReference>
<keyword evidence="7" id="KW-1185">Reference proteome</keyword>
<dbReference type="RefSeq" id="WP_123664880.1">
    <property type="nucleotide sequence ID" value="NZ_RJKE01000001.1"/>
</dbReference>
<comment type="caution">
    <text evidence="6">The sequence shown here is derived from an EMBL/GenBank/DDBJ whole genome shotgun (WGS) entry which is preliminary data.</text>
</comment>
<reference evidence="6 7" key="1">
    <citation type="submission" date="2018-11" db="EMBL/GenBank/DDBJ databases">
        <title>Sequencing the genomes of 1000 actinobacteria strains.</title>
        <authorList>
            <person name="Klenk H.-P."/>
        </authorList>
    </citation>
    <scope>NUCLEOTIDE SEQUENCE [LARGE SCALE GENOMIC DNA]</scope>
    <source>
        <strain evidence="6 7">DSM 44254</strain>
    </source>
</reference>
<dbReference type="Pfam" id="PF00126">
    <property type="entry name" value="HTH_1"/>
    <property type="match status" value="1"/>
</dbReference>
<name>A0A3N1CVR8_9ACTN</name>
<evidence type="ECO:0000313" key="6">
    <source>
        <dbReference type="EMBL" id="ROO85366.1"/>
    </source>
</evidence>
<dbReference type="InterPro" id="IPR036388">
    <property type="entry name" value="WH-like_DNA-bd_sf"/>
</dbReference>
<organism evidence="6 7">
    <name type="scientific">Actinocorallia herbida</name>
    <dbReference type="NCBI Taxonomy" id="58109"/>
    <lineage>
        <taxon>Bacteria</taxon>
        <taxon>Bacillati</taxon>
        <taxon>Actinomycetota</taxon>
        <taxon>Actinomycetes</taxon>
        <taxon>Streptosporangiales</taxon>
        <taxon>Thermomonosporaceae</taxon>
        <taxon>Actinocorallia</taxon>
    </lineage>
</organism>
<dbReference type="EMBL" id="RJKE01000001">
    <property type="protein sequence ID" value="ROO85366.1"/>
    <property type="molecule type" value="Genomic_DNA"/>
</dbReference>
<dbReference type="PANTHER" id="PTHR30346:SF29">
    <property type="entry name" value="LYSR SUBSTRATE-BINDING"/>
    <property type="match status" value="1"/>
</dbReference>
<dbReference type="Proteomes" id="UP000272400">
    <property type="component" value="Unassembled WGS sequence"/>
</dbReference>
<dbReference type="InterPro" id="IPR005119">
    <property type="entry name" value="LysR_subst-bd"/>
</dbReference>
<evidence type="ECO:0000256" key="1">
    <source>
        <dbReference type="ARBA" id="ARBA00009437"/>
    </source>
</evidence>
<dbReference type="GO" id="GO:0003677">
    <property type="term" value="F:DNA binding"/>
    <property type="evidence" value="ECO:0007669"/>
    <property type="project" value="UniProtKB-KW"/>
</dbReference>
<dbReference type="AlphaFoldDB" id="A0A3N1CVR8"/>
<evidence type="ECO:0000259" key="5">
    <source>
        <dbReference type="PROSITE" id="PS50931"/>
    </source>
</evidence>
<comment type="similarity">
    <text evidence="1">Belongs to the LysR transcriptional regulatory family.</text>
</comment>
<proteinExistence type="inferred from homology"/>
<accession>A0A3N1CVR8</accession>
<dbReference type="CDD" id="cd08423">
    <property type="entry name" value="PBP2_LTTR_like_6"/>
    <property type="match status" value="1"/>
</dbReference>
<sequence>MTLDVGRLRVLVEVARAGSIAEAARRMAYTPSAVSQQLAKLETELQTRLVERTGSGVRLTEVGAVLLRHAERVLGELREAEAAARAAIGATQHRIALGTFATAGTALVPTVLAELRLRHPETHLTLLDLEPPDGYALVTSGDLDLLITHRYPGVPAVPTQGLTRSPLLADPLRLVLPATHPLSAHSGPIPLAALRDDHWISGTPGVPNRVCLTTLTTAAGFTPQVSYETRDYALTLALIRAGLGISLIPSLILPTPTDLTVHSLADASPTRRISLIHRSRPTPLTTELITLLRSTARTL</sequence>
<keyword evidence="4" id="KW-0804">Transcription</keyword>
<protein>
    <submittedName>
        <fullName evidence="6">Molybdate transport repressor ModE-like protein</fullName>
    </submittedName>
</protein>
<gene>
    <name evidence="6" type="ORF">EDD29_2909</name>
</gene>
<dbReference type="InterPro" id="IPR000847">
    <property type="entry name" value="LysR_HTH_N"/>
</dbReference>
<feature type="domain" description="HTH lysR-type" evidence="5">
    <location>
        <begin position="1"/>
        <end position="60"/>
    </location>
</feature>